<dbReference type="InterPro" id="IPR036291">
    <property type="entry name" value="NAD(P)-bd_dom_sf"/>
</dbReference>
<organism evidence="1 2">
    <name type="scientific">Hadarchaeum yellowstonense</name>
    <dbReference type="NCBI Taxonomy" id="1776334"/>
    <lineage>
        <taxon>Archaea</taxon>
        <taxon>Methanobacteriati</taxon>
        <taxon>Candidatus Hadarchaeota</taxon>
        <taxon>Candidatus Hadarchaeia</taxon>
        <taxon>Candidatus Hadarchaeales</taxon>
        <taxon>Candidatus Hadarchaeaceae</taxon>
        <taxon>Candidatus Hadarchaeum</taxon>
    </lineage>
</organism>
<accession>A0A147JW14</accession>
<name>A0A147JW14_HADYE</name>
<evidence type="ECO:0008006" key="3">
    <source>
        <dbReference type="Google" id="ProtNLM"/>
    </source>
</evidence>
<dbReference type="Gene3D" id="3.40.50.720">
    <property type="entry name" value="NAD(P)-binding Rossmann-like Domain"/>
    <property type="match status" value="1"/>
</dbReference>
<dbReference type="InterPro" id="IPR023401">
    <property type="entry name" value="ODC_N"/>
</dbReference>
<dbReference type="Pfam" id="PF02423">
    <property type="entry name" value="OCD_Mu_crystall"/>
    <property type="match status" value="1"/>
</dbReference>
<dbReference type="Gene3D" id="3.30.1780.10">
    <property type="entry name" value="ornithine cyclodeaminase, domain 1"/>
    <property type="match status" value="1"/>
</dbReference>
<dbReference type="AlphaFoldDB" id="A0A147JW14"/>
<evidence type="ECO:0000313" key="1">
    <source>
        <dbReference type="EMBL" id="KUO40683.1"/>
    </source>
</evidence>
<dbReference type="Proteomes" id="UP000074294">
    <property type="component" value="Unassembled WGS sequence"/>
</dbReference>
<dbReference type="PIRSF" id="PIRSF001439">
    <property type="entry name" value="CryM"/>
    <property type="match status" value="1"/>
</dbReference>
<dbReference type="STRING" id="1776334.APZ16_02235"/>
<sequence length="343" mass="38036">MAKVEFLYLSQEDVRAAGGLDMRMAMEAIERAFKLLNEGQVVIPDKIVMELPPGEQERGRMNGLAAYIGGDWEVAGIKWIPSFPKNPFLRGLPRASAMIILNDTQTGLPLAVMDGTIPSAVRTGAVGGLGAKYLARKDSEVLCLIGMGVQARTQAMAIKEALPSLKEIRGYDKSEERGIQSAGEIEKLTGITTKFVQTPEEAVKGADVIVTATVANEPIVKEKWVKEGSLFIHIGSYVEEEYEVVLNSDKIVVDDWHVVKHRRTPVLARMYDEKLITDSDIYANFDEIIAGKKPGRENDKERIFFAPIGMAHEDIAVASRIYERAKREGIGRTLPLWNEPLWI</sequence>
<dbReference type="EMBL" id="LQMQ01000037">
    <property type="protein sequence ID" value="KUO40683.1"/>
    <property type="molecule type" value="Genomic_DNA"/>
</dbReference>
<dbReference type="GO" id="GO:0005737">
    <property type="term" value="C:cytoplasm"/>
    <property type="evidence" value="ECO:0007669"/>
    <property type="project" value="TreeGrafter"/>
</dbReference>
<dbReference type="SUPFAM" id="SSF51735">
    <property type="entry name" value="NAD(P)-binding Rossmann-fold domains"/>
    <property type="match status" value="1"/>
</dbReference>
<gene>
    <name evidence="1" type="ORF">APZ16_02235</name>
</gene>
<dbReference type="PANTHER" id="PTHR13812">
    <property type="entry name" value="KETIMINE REDUCTASE MU-CRYSTALLIN"/>
    <property type="match status" value="1"/>
</dbReference>
<proteinExistence type="predicted"/>
<dbReference type="InterPro" id="IPR003462">
    <property type="entry name" value="ODC_Mu_crystall"/>
</dbReference>
<dbReference type="PANTHER" id="PTHR13812:SF19">
    <property type="entry name" value="KETIMINE REDUCTASE MU-CRYSTALLIN"/>
    <property type="match status" value="1"/>
</dbReference>
<evidence type="ECO:0000313" key="2">
    <source>
        <dbReference type="Proteomes" id="UP000074294"/>
    </source>
</evidence>
<protein>
    <recommendedName>
        <fullName evidence="3">Ornithine cyclodeaminase</fullName>
    </recommendedName>
</protein>
<reference evidence="1 2" key="1">
    <citation type="journal article" date="2016" name="Nat. Microbiol.">
        <title>Genomic inference of the metabolism of cosmopolitan subsurface Archaea, Hadesarchaea.</title>
        <authorList>
            <person name="Baker B.J."/>
            <person name="Saw J.H."/>
            <person name="Lind A.E."/>
            <person name="Lazar C.S."/>
            <person name="Hinrichs K.-U."/>
            <person name="Teske A.P."/>
            <person name="Ettema T.J."/>
        </authorList>
    </citation>
    <scope>NUCLEOTIDE SEQUENCE [LARGE SCALE GENOMIC DNA]</scope>
</reference>
<comment type="caution">
    <text evidence="1">The sequence shown here is derived from an EMBL/GenBank/DDBJ whole genome shotgun (WGS) entry which is preliminary data.</text>
</comment>